<proteinExistence type="predicted"/>
<evidence type="ECO:0000259" key="8">
    <source>
        <dbReference type="PROSITE" id="PS50222"/>
    </source>
</evidence>
<dbReference type="Pfam" id="PF25886">
    <property type="entry name" value="Msy1"/>
    <property type="match status" value="1"/>
</dbReference>
<dbReference type="SUPFAM" id="SSF50182">
    <property type="entry name" value="Sm-like ribonucleoproteins"/>
    <property type="match status" value="1"/>
</dbReference>
<evidence type="ECO:0000256" key="3">
    <source>
        <dbReference type="ARBA" id="ARBA00022837"/>
    </source>
</evidence>
<dbReference type="Pfam" id="PF00924">
    <property type="entry name" value="MS_channel_2nd"/>
    <property type="match status" value="1"/>
</dbReference>
<feature type="region of interest" description="Disordered" evidence="6">
    <location>
        <begin position="751"/>
        <end position="828"/>
    </location>
</feature>
<dbReference type="GO" id="GO:0006874">
    <property type="term" value="P:intracellular calcium ion homeostasis"/>
    <property type="evidence" value="ECO:0007669"/>
    <property type="project" value="TreeGrafter"/>
</dbReference>
<evidence type="ECO:0000256" key="7">
    <source>
        <dbReference type="SAM" id="Phobius"/>
    </source>
</evidence>
<feature type="transmembrane region" description="Helical" evidence="7">
    <location>
        <begin position="84"/>
        <end position="112"/>
    </location>
</feature>
<dbReference type="InterPro" id="IPR002048">
    <property type="entry name" value="EF_hand_dom"/>
</dbReference>
<evidence type="ECO:0000313" key="10">
    <source>
        <dbReference type="Proteomes" id="UP000736335"/>
    </source>
</evidence>
<dbReference type="Proteomes" id="UP000736335">
    <property type="component" value="Unassembled WGS sequence"/>
</dbReference>
<feature type="transmembrane region" description="Helical" evidence="7">
    <location>
        <begin position="132"/>
        <end position="158"/>
    </location>
</feature>
<keyword evidence="4 7" id="KW-1133">Transmembrane helix</keyword>
<dbReference type="SUPFAM" id="SSF47473">
    <property type="entry name" value="EF-hand"/>
    <property type="match status" value="1"/>
</dbReference>
<feature type="transmembrane region" description="Helical" evidence="7">
    <location>
        <begin position="189"/>
        <end position="210"/>
    </location>
</feature>
<keyword evidence="3" id="KW-0106">Calcium</keyword>
<dbReference type="InterPro" id="IPR006685">
    <property type="entry name" value="MscS_channel_2nd"/>
</dbReference>
<feature type="domain" description="EF-hand" evidence="8">
    <location>
        <begin position="462"/>
        <end position="497"/>
    </location>
</feature>
<protein>
    <submittedName>
        <fullName evidence="9">Mechanosensitive ion channel-domain-containing protein</fullName>
    </submittedName>
</protein>
<feature type="transmembrane region" description="Helical" evidence="7">
    <location>
        <begin position="230"/>
        <end position="246"/>
    </location>
</feature>
<dbReference type="InterPro" id="IPR058650">
    <property type="entry name" value="Msy1/2-like"/>
</dbReference>
<keyword evidence="10" id="KW-1185">Reference proteome</keyword>
<feature type="transmembrane region" description="Helical" evidence="7">
    <location>
        <begin position="518"/>
        <end position="537"/>
    </location>
</feature>
<dbReference type="EMBL" id="WIUZ02000017">
    <property type="protein sequence ID" value="KAF9780314.1"/>
    <property type="molecule type" value="Genomic_DNA"/>
</dbReference>
<dbReference type="InterPro" id="IPR010920">
    <property type="entry name" value="LSM_dom_sf"/>
</dbReference>
<evidence type="ECO:0000313" key="9">
    <source>
        <dbReference type="EMBL" id="KAF9780314.1"/>
    </source>
</evidence>
<comment type="caution">
    <text evidence="9">The sequence shown here is derived from an EMBL/GenBank/DDBJ whole genome shotgun (WGS) entry which is preliminary data.</text>
</comment>
<organism evidence="9 10">
    <name type="scientific">Thelephora terrestris</name>
    <dbReference type="NCBI Taxonomy" id="56493"/>
    <lineage>
        <taxon>Eukaryota</taxon>
        <taxon>Fungi</taxon>
        <taxon>Dikarya</taxon>
        <taxon>Basidiomycota</taxon>
        <taxon>Agaricomycotina</taxon>
        <taxon>Agaricomycetes</taxon>
        <taxon>Thelephorales</taxon>
        <taxon>Thelephoraceae</taxon>
        <taxon>Thelephora</taxon>
    </lineage>
</organism>
<reference evidence="9" key="1">
    <citation type="journal article" date="2020" name="Nat. Commun.">
        <title>Large-scale genome sequencing of mycorrhizal fungi provides insights into the early evolution of symbiotic traits.</title>
        <authorList>
            <person name="Miyauchi S."/>
            <person name="Kiss E."/>
            <person name="Kuo A."/>
            <person name="Drula E."/>
            <person name="Kohler A."/>
            <person name="Sanchez-Garcia M."/>
            <person name="Morin E."/>
            <person name="Andreopoulos B."/>
            <person name="Barry K.W."/>
            <person name="Bonito G."/>
            <person name="Buee M."/>
            <person name="Carver A."/>
            <person name="Chen C."/>
            <person name="Cichocki N."/>
            <person name="Clum A."/>
            <person name="Culley D."/>
            <person name="Crous P.W."/>
            <person name="Fauchery L."/>
            <person name="Girlanda M."/>
            <person name="Hayes R.D."/>
            <person name="Keri Z."/>
            <person name="LaButti K."/>
            <person name="Lipzen A."/>
            <person name="Lombard V."/>
            <person name="Magnuson J."/>
            <person name="Maillard F."/>
            <person name="Murat C."/>
            <person name="Nolan M."/>
            <person name="Ohm R.A."/>
            <person name="Pangilinan J."/>
            <person name="Pereira M.F."/>
            <person name="Perotto S."/>
            <person name="Peter M."/>
            <person name="Pfister S."/>
            <person name="Riley R."/>
            <person name="Sitrit Y."/>
            <person name="Stielow J.B."/>
            <person name="Szollosi G."/>
            <person name="Zifcakova L."/>
            <person name="Stursova M."/>
            <person name="Spatafora J.W."/>
            <person name="Tedersoo L."/>
            <person name="Vaario L.M."/>
            <person name="Yamada A."/>
            <person name="Yan M."/>
            <person name="Wang P."/>
            <person name="Xu J."/>
            <person name="Bruns T."/>
            <person name="Baldrian P."/>
            <person name="Vilgalys R."/>
            <person name="Dunand C."/>
            <person name="Henrissat B."/>
            <person name="Grigoriev I.V."/>
            <person name="Hibbett D."/>
            <person name="Nagy L.G."/>
            <person name="Martin F.M."/>
        </authorList>
    </citation>
    <scope>NUCLEOTIDE SEQUENCE</scope>
    <source>
        <strain evidence="9">UH-Tt-Lm1</strain>
    </source>
</reference>
<dbReference type="AlphaFoldDB" id="A0A9P6L2Z0"/>
<feature type="compositionally biased region" description="Basic and acidic residues" evidence="6">
    <location>
        <begin position="320"/>
        <end position="336"/>
    </location>
</feature>
<dbReference type="GO" id="GO:0016020">
    <property type="term" value="C:membrane"/>
    <property type="evidence" value="ECO:0007669"/>
    <property type="project" value="UniProtKB-SubCell"/>
</dbReference>
<dbReference type="InterPro" id="IPR018247">
    <property type="entry name" value="EF_Hand_1_Ca_BS"/>
</dbReference>
<feature type="region of interest" description="Disordered" evidence="6">
    <location>
        <begin position="281"/>
        <end position="388"/>
    </location>
</feature>
<comment type="subcellular location">
    <subcellularLocation>
        <location evidence="1">Membrane</location>
    </subcellularLocation>
</comment>
<evidence type="ECO:0000256" key="5">
    <source>
        <dbReference type="ARBA" id="ARBA00023136"/>
    </source>
</evidence>
<evidence type="ECO:0000256" key="4">
    <source>
        <dbReference type="ARBA" id="ARBA00022989"/>
    </source>
</evidence>
<keyword evidence="5 7" id="KW-0472">Membrane</keyword>
<dbReference type="GO" id="GO:0005509">
    <property type="term" value="F:calcium ion binding"/>
    <property type="evidence" value="ECO:0007669"/>
    <property type="project" value="InterPro"/>
</dbReference>
<name>A0A9P6L2Z0_9AGAM</name>
<evidence type="ECO:0000256" key="6">
    <source>
        <dbReference type="SAM" id="MobiDB-lite"/>
    </source>
</evidence>
<dbReference type="PANTHER" id="PTHR31323:SF1">
    <property type="entry name" value="MECHANOSENSITIVE ION CHANNEL PROTEIN"/>
    <property type="match status" value="1"/>
</dbReference>
<dbReference type="OrthoDB" id="544685at2759"/>
<evidence type="ECO:0000256" key="1">
    <source>
        <dbReference type="ARBA" id="ARBA00004370"/>
    </source>
</evidence>
<gene>
    <name evidence="9" type="ORF">BJ322DRAFT_1012617</name>
</gene>
<dbReference type="GO" id="GO:0005262">
    <property type="term" value="F:calcium channel activity"/>
    <property type="evidence" value="ECO:0007669"/>
    <property type="project" value="TreeGrafter"/>
</dbReference>
<reference evidence="9" key="2">
    <citation type="submission" date="2020-11" db="EMBL/GenBank/DDBJ databases">
        <authorList>
            <consortium name="DOE Joint Genome Institute"/>
            <person name="Kuo A."/>
            <person name="Miyauchi S."/>
            <person name="Kiss E."/>
            <person name="Drula E."/>
            <person name="Kohler A."/>
            <person name="Sanchez-Garcia M."/>
            <person name="Andreopoulos B."/>
            <person name="Barry K.W."/>
            <person name="Bonito G."/>
            <person name="Buee M."/>
            <person name="Carver A."/>
            <person name="Chen C."/>
            <person name="Cichocki N."/>
            <person name="Clum A."/>
            <person name="Culley D."/>
            <person name="Crous P.W."/>
            <person name="Fauchery L."/>
            <person name="Girlanda M."/>
            <person name="Hayes R."/>
            <person name="Keri Z."/>
            <person name="Labutti K."/>
            <person name="Lipzen A."/>
            <person name="Lombard V."/>
            <person name="Magnuson J."/>
            <person name="Maillard F."/>
            <person name="Morin E."/>
            <person name="Murat C."/>
            <person name="Nolan M."/>
            <person name="Ohm R."/>
            <person name="Pangilinan J."/>
            <person name="Pereira M."/>
            <person name="Perotto S."/>
            <person name="Peter M."/>
            <person name="Riley R."/>
            <person name="Sitrit Y."/>
            <person name="Stielow B."/>
            <person name="Szollosi G."/>
            <person name="Zifcakova L."/>
            <person name="Stursova M."/>
            <person name="Spatafora J.W."/>
            <person name="Tedersoo L."/>
            <person name="Vaario L.-M."/>
            <person name="Yamada A."/>
            <person name="Yan M."/>
            <person name="Wang P."/>
            <person name="Xu J."/>
            <person name="Bruns T."/>
            <person name="Baldrian P."/>
            <person name="Vilgalys R."/>
            <person name="Henrissat B."/>
            <person name="Grigoriev I.V."/>
            <person name="Hibbett D."/>
            <person name="Nagy L.G."/>
            <person name="Martin F.M."/>
        </authorList>
    </citation>
    <scope>NUCLEOTIDE SEQUENCE</scope>
    <source>
        <strain evidence="9">UH-Tt-Lm1</strain>
    </source>
</reference>
<feature type="transmembrane region" description="Helical" evidence="7">
    <location>
        <begin position="549"/>
        <end position="573"/>
    </location>
</feature>
<feature type="region of interest" description="Disordered" evidence="6">
    <location>
        <begin position="1"/>
        <end position="21"/>
    </location>
</feature>
<dbReference type="PROSITE" id="PS50222">
    <property type="entry name" value="EF_HAND_2"/>
    <property type="match status" value="1"/>
</dbReference>
<feature type="compositionally biased region" description="Low complexity" evidence="6">
    <location>
        <begin position="298"/>
        <end position="316"/>
    </location>
</feature>
<dbReference type="Gene3D" id="2.30.30.60">
    <property type="match status" value="1"/>
</dbReference>
<feature type="compositionally biased region" description="Polar residues" evidence="6">
    <location>
        <begin position="754"/>
        <end position="763"/>
    </location>
</feature>
<dbReference type="PANTHER" id="PTHR31323">
    <property type="entry name" value="MECHANOSENSITIVE ION CHANNEL PROTEIN MSY2"/>
    <property type="match status" value="1"/>
</dbReference>
<dbReference type="Gene3D" id="1.10.238.10">
    <property type="entry name" value="EF-hand"/>
    <property type="match status" value="1"/>
</dbReference>
<dbReference type="InterPro" id="IPR011992">
    <property type="entry name" value="EF-hand-dom_pair"/>
</dbReference>
<dbReference type="PROSITE" id="PS00018">
    <property type="entry name" value="EF_HAND_1"/>
    <property type="match status" value="1"/>
</dbReference>
<sequence length="828" mass="92863">MPEDEKAPLKGVHYPSDLKSPPVQRPAILRVDSDLHSFAGTDDEYEEDSNYDWSGEEDLVDEEAKFEEQMGKKHKPKGWGPKRIITFLFSSLIGSMFLAGLLITAPILLHFYWYKKNPTEGRRYTLNNVEAWLFWAAANLIVSWWLALLIDLIPVVFLTSISIGWGHISEGVKDSVELFNGIKNTVKPIFYAASMWVSWVIIFQGVYKLYNNGNPQASKAAYTLRVYETIQFLFFLALVVSVQRMISQAIAQTFHRTAYQERLDAVSEALRVIETLRDHKPVKSHLKKPSSARIPIFSSNVPSRPGSRPNSRPASPVTGFKDDGHMADSENEDSPKSKGKRRSGFLLNSGGDPMDPSMSMASVHSYPPVPRSGANTPTRRRDSHDAGDAGAAAVVTQAAKVLKTAVLHDARNLKGKDSADKALVWDVTNSSEAKRLARSIYFTFRQGRRKYLLPEDFHPAFPTPEEAGKAFRVFDEDNNGDISRAEIKSVLLKVYKERRFLSRSMRDVGAALKTLDRILLFFALIVLFFISLSVFGVDVQKSLTSVYSIGIAASFIFKNAASSAFDAIMFLFVTHPFDTGDRCFIGDENLVVKKMGLFATVFTRADGTETYYSNSQLFNMFITNARRSGKTFEGLTMKVAWKTSMEKLEALETCMNEWLKTEEHRWFEPSTGVTFQHIHYQRHLEFTMGIGHNGNWQDWGLRLARKTAFAAATQYFCRQLGIVAAESPIPIVYADRGSQLWENPDFVPSDVDDNSSVINMQQQPPSPRSPHMPWAPEHSSGLAHGHGPKEKVSWLGFEPPTNQPPALRARRAKSKKAVMGSQMGDGDG</sequence>
<accession>A0A9P6L2Z0</accession>
<dbReference type="InterPro" id="IPR023408">
    <property type="entry name" value="MscS_beta-dom_sf"/>
</dbReference>
<evidence type="ECO:0000256" key="2">
    <source>
        <dbReference type="ARBA" id="ARBA00022692"/>
    </source>
</evidence>
<keyword evidence="2 7" id="KW-0812">Transmembrane</keyword>